<evidence type="ECO:0000313" key="3">
    <source>
        <dbReference type="Proteomes" id="UP000828390"/>
    </source>
</evidence>
<reference evidence="2" key="1">
    <citation type="journal article" date="2019" name="bioRxiv">
        <title>The Genome of the Zebra Mussel, Dreissena polymorpha: A Resource for Invasive Species Research.</title>
        <authorList>
            <person name="McCartney M.A."/>
            <person name="Auch B."/>
            <person name="Kono T."/>
            <person name="Mallez S."/>
            <person name="Zhang Y."/>
            <person name="Obille A."/>
            <person name="Becker A."/>
            <person name="Abrahante J.E."/>
            <person name="Garbe J."/>
            <person name="Badalamenti J.P."/>
            <person name="Herman A."/>
            <person name="Mangelson H."/>
            <person name="Liachko I."/>
            <person name="Sullivan S."/>
            <person name="Sone E.D."/>
            <person name="Koren S."/>
            <person name="Silverstein K.A.T."/>
            <person name="Beckman K.B."/>
            <person name="Gohl D.M."/>
        </authorList>
    </citation>
    <scope>NUCLEOTIDE SEQUENCE</scope>
    <source>
        <strain evidence="2">Duluth1</strain>
        <tissue evidence="2">Whole animal</tissue>
    </source>
</reference>
<dbReference type="Proteomes" id="UP000828390">
    <property type="component" value="Unassembled WGS sequence"/>
</dbReference>
<protein>
    <submittedName>
        <fullName evidence="2">Uncharacterized protein</fullName>
    </submittedName>
</protein>
<keyword evidence="1" id="KW-1133">Transmembrane helix</keyword>
<name>A0A9D4HC49_DREPO</name>
<accession>A0A9D4HC49</accession>
<organism evidence="2 3">
    <name type="scientific">Dreissena polymorpha</name>
    <name type="common">Zebra mussel</name>
    <name type="synonym">Mytilus polymorpha</name>
    <dbReference type="NCBI Taxonomy" id="45954"/>
    <lineage>
        <taxon>Eukaryota</taxon>
        <taxon>Metazoa</taxon>
        <taxon>Spiralia</taxon>
        <taxon>Lophotrochozoa</taxon>
        <taxon>Mollusca</taxon>
        <taxon>Bivalvia</taxon>
        <taxon>Autobranchia</taxon>
        <taxon>Heteroconchia</taxon>
        <taxon>Euheterodonta</taxon>
        <taxon>Imparidentia</taxon>
        <taxon>Neoheterodontei</taxon>
        <taxon>Myida</taxon>
        <taxon>Dreissenoidea</taxon>
        <taxon>Dreissenidae</taxon>
        <taxon>Dreissena</taxon>
    </lineage>
</organism>
<feature type="transmembrane region" description="Helical" evidence="1">
    <location>
        <begin position="14"/>
        <end position="33"/>
    </location>
</feature>
<dbReference type="AlphaFoldDB" id="A0A9D4HC49"/>
<evidence type="ECO:0000256" key="1">
    <source>
        <dbReference type="SAM" id="Phobius"/>
    </source>
</evidence>
<comment type="caution">
    <text evidence="2">The sequence shown here is derived from an EMBL/GenBank/DDBJ whole genome shotgun (WGS) entry which is preliminary data.</text>
</comment>
<keyword evidence="1" id="KW-0472">Membrane</keyword>
<keyword evidence="1" id="KW-0812">Transmembrane</keyword>
<keyword evidence="3" id="KW-1185">Reference proteome</keyword>
<gene>
    <name evidence="2" type="ORF">DPMN_103963</name>
</gene>
<sequence>MGSLQRHESLSLPWGHYIGTGVLVTISTVWIMVTLQRHWSLGLPYRWCETWYHYIGTRVLVYHIDGVEHDVITKALECWLPISVV</sequence>
<reference evidence="2" key="2">
    <citation type="submission" date="2020-11" db="EMBL/GenBank/DDBJ databases">
        <authorList>
            <person name="McCartney M.A."/>
            <person name="Auch B."/>
            <person name="Kono T."/>
            <person name="Mallez S."/>
            <person name="Becker A."/>
            <person name="Gohl D.M."/>
            <person name="Silverstein K.A.T."/>
            <person name="Koren S."/>
            <person name="Bechman K.B."/>
            <person name="Herman A."/>
            <person name="Abrahante J.E."/>
            <person name="Garbe J."/>
        </authorList>
    </citation>
    <scope>NUCLEOTIDE SEQUENCE</scope>
    <source>
        <strain evidence="2">Duluth1</strain>
        <tissue evidence="2">Whole animal</tissue>
    </source>
</reference>
<proteinExistence type="predicted"/>
<dbReference type="EMBL" id="JAIWYP010000004">
    <property type="protein sequence ID" value="KAH3830714.1"/>
    <property type="molecule type" value="Genomic_DNA"/>
</dbReference>
<evidence type="ECO:0000313" key="2">
    <source>
        <dbReference type="EMBL" id="KAH3830714.1"/>
    </source>
</evidence>